<dbReference type="WBParaSite" id="Hba_09334">
    <property type="protein sequence ID" value="Hba_09334"/>
    <property type="gene ID" value="Hba_09334"/>
</dbReference>
<evidence type="ECO:0000313" key="1">
    <source>
        <dbReference type="Proteomes" id="UP000095283"/>
    </source>
</evidence>
<evidence type="ECO:0000313" key="2">
    <source>
        <dbReference type="WBParaSite" id="Hba_09334"/>
    </source>
</evidence>
<dbReference type="Proteomes" id="UP000095283">
    <property type="component" value="Unplaced"/>
</dbReference>
<keyword evidence="1" id="KW-1185">Reference proteome</keyword>
<protein>
    <submittedName>
        <fullName evidence="2">DUF3800 domain-containing protein</fullName>
    </submittedName>
</protein>
<name>A0A1I7WVX9_HETBA</name>
<accession>A0A1I7WVX9</accession>
<dbReference type="AlphaFoldDB" id="A0A1I7WVX9"/>
<proteinExistence type="predicted"/>
<sequence>MRTAGVIYGHCLQEAHKYSGSQSTEATVDVLIDDKDHNACSILNNFIEKYDYYLDFRTHIVVSRTMGLSEQMFPKKMGICSSKKKYTTELSDNEVAAIREVWINYWRLNHSDYMILIAKGGSIDYVVW</sequence>
<reference evidence="2" key="1">
    <citation type="submission" date="2016-11" db="UniProtKB">
        <authorList>
            <consortium name="WormBaseParasite"/>
        </authorList>
    </citation>
    <scope>IDENTIFICATION</scope>
</reference>
<organism evidence="1 2">
    <name type="scientific">Heterorhabditis bacteriophora</name>
    <name type="common">Entomopathogenic nematode worm</name>
    <dbReference type="NCBI Taxonomy" id="37862"/>
    <lineage>
        <taxon>Eukaryota</taxon>
        <taxon>Metazoa</taxon>
        <taxon>Ecdysozoa</taxon>
        <taxon>Nematoda</taxon>
        <taxon>Chromadorea</taxon>
        <taxon>Rhabditida</taxon>
        <taxon>Rhabditina</taxon>
        <taxon>Rhabditomorpha</taxon>
        <taxon>Strongyloidea</taxon>
        <taxon>Heterorhabditidae</taxon>
        <taxon>Heterorhabditis</taxon>
    </lineage>
</organism>